<keyword evidence="2" id="KW-1185">Reference proteome</keyword>
<gene>
    <name evidence="1" type="ORF">AAF712_009651</name>
</gene>
<evidence type="ECO:0000313" key="1">
    <source>
        <dbReference type="EMBL" id="KAL0063447.1"/>
    </source>
</evidence>
<organism evidence="1 2">
    <name type="scientific">Marasmius tenuissimus</name>
    <dbReference type="NCBI Taxonomy" id="585030"/>
    <lineage>
        <taxon>Eukaryota</taxon>
        <taxon>Fungi</taxon>
        <taxon>Dikarya</taxon>
        <taxon>Basidiomycota</taxon>
        <taxon>Agaricomycotina</taxon>
        <taxon>Agaricomycetes</taxon>
        <taxon>Agaricomycetidae</taxon>
        <taxon>Agaricales</taxon>
        <taxon>Marasmiineae</taxon>
        <taxon>Marasmiaceae</taxon>
        <taxon>Marasmius</taxon>
    </lineage>
</organism>
<name>A0ABR2ZSZ2_9AGAR</name>
<accession>A0ABR2ZSZ2</accession>
<sequence>MQLPLSRLPAHSESLDLSLQDLSSDSESDPYNHWVIMKDLERTNNMLAHHQAPLNVADGANIRLHVKYNGDYRCLLIAANVTINSNYPLREPQFPIPSIFSSPHCTFSVIVLHVFIRCVCEVILPPKSPFRDLRLPPPTSWSTIFPAYSTLETHRDAILSLGHQSRYLTEASNPGITSLFVLPFLEMLKERKDDPLAILAVHMQVLSHVQDTGIRHDSSWDWVWDGRVCTEEMEDFLESQEITEWFDSQPRSVREECEKSVQEMKLVTRKVRMRNALALSQGFR</sequence>
<evidence type="ECO:0000313" key="2">
    <source>
        <dbReference type="Proteomes" id="UP001437256"/>
    </source>
</evidence>
<dbReference type="Proteomes" id="UP001437256">
    <property type="component" value="Unassembled WGS sequence"/>
</dbReference>
<dbReference type="EMBL" id="JBBXMP010000081">
    <property type="protein sequence ID" value="KAL0063447.1"/>
    <property type="molecule type" value="Genomic_DNA"/>
</dbReference>
<reference evidence="1 2" key="1">
    <citation type="submission" date="2024-05" db="EMBL/GenBank/DDBJ databases">
        <title>A draft genome resource for the thread blight pathogen Marasmius tenuissimus strain MS-2.</title>
        <authorList>
            <person name="Yulfo-Soto G.E."/>
            <person name="Baruah I.K."/>
            <person name="Amoako-Attah I."/>
            <person name="Bukari Y."/>
            <person name="Meinhardt L.W."/>
            <person name="Bailey B.A."/>
            <person name="Cohen S.P."/>
        </authorList>
    </citation>
    <scope>NUCLEOTIDE SEQUENCE [LARGE SCALE GENOMIC DNA]</scope>
    <source>
        <strain evidence="1 2">MS-2</strain>
    </source>
</reference>
<proteinExistence type="predicted"/>
<comment type="caution">
    <text evidence="1">The sequence shown here is derived from an EMBL/GenBank/DDBJ whole genome shotgun (WGS) entry which is preliminary data.</text>
</comment>
<protein>
    <submittedName>
        <fullName evidence="1">Uncharacterized protein</fullName>
    </submittedName>
</protein>